<accession>A0A8X6IHM3</accession>
<keyword evidence="6" id="KW-1185">Reference proteome</keyword>
<feature type="region of interest" description="Disordered" evidence="3">
    <location>
        <begin position="15"/>
        <end position="87"/>
    </location>
</feature>
<keyword evidence="1 2" id="KW-0175">Coiled coil</keyword>
<feature type="compositionally biased region" description="Polar residues" evidence="3">
    <location>
        <begin position="62"/>
        <end position="87"/>
    </location>
</feature>
<feature type="region of interest" description="Disordered" evidence="3">
    <location>
        <begin position="879"/>
        <end position="900"/>
    </location>
</feature>
<protein>
    <submittedName>
        <fullName evidence="5">Golgin subfamily A member 2</fullName>
    </submittedName>
</protein>
<dbReference type="InterPro" id="IPR024858">
    <property type="entry name" value="GOLGA"/>
</dbReference>
<evidence type="ECO:0000313" key="6">
    <source>
        <dbReference type="Proteomes" id="UP000887013"/>
    </source>
</evidence>
<evidence type="ECO:0000256" key="1">
    <source>
        <dbReference type="ARBA" id="ARBA00023054"/>
    </source>
</evidence>
<name>A0A8X6IHM3_NEPPI</name>
<dbReference type="GO" id="GO:0032580">
    <property type="term" value="C:Golgi cisterna membrane"/>
    <property type="evidence" value="ECO:0007669"/>
    <property type="project" value="TreeGrafter"/>
</dbReference>
<dbReference type="AlphaFoldDB" id="A0A8X6IHM3"/>
<dbReference type="Pfam" id="PF15070">
    <property type="entry name" value="GOLGA2L5"/>
    <property type="match status" value="2"/>
</dbReference>
<proteinExistence type="predicted"/>
<evidence type="ECO:0000256" key="3">
    <source>
        <dbReference type="SAM" id="MobiDB-lite"/>
    </source>
</evidence>
<feature type="compositionally biased region" description="Polar residues" evidence="3">
    <location>
        <begin position="39"/>
        <end position="54"/>
    </location>
</feature>
<feature type="coiled-coil region" evidence="2">
    <location>
        <begin position="683"/>
        <end position="782"/>
    </location>
</feature>
<feature type="coiled-coil region" evidence="2">
    <location>
        <begin position="156"/>
        <end position="211"/>
    </location>
</feature>
<dbReference type="GO" id="GO:0007030">
    <property type="term" value="P:Golgi organization"/>
    <property type="evidence" value="ECO:0007669"/>
    <property type="project" value="TreeGrafter"/>
</dbReference>
<reference evidence="5" key="1">
    <citation type="submission" date="2020-08" db="EMBL/GenBank/DDBJ databases">
        <title>Multicomponent nature underlies the extraordinary mechanical properties of spider dragline silk.</title>
        <authorList>
            <person name="Kono N."/>
            <person name="Nakamura H."/>
            <person name="Mori M."/>
            <person name="Yoshida Y."/>
            <person name="Ohtoshi R."/>
            <person name="Malay A.D."/>
            <person name="Moran D.A.P."/>
            <person name="Tomita M."/>
            <person name="Numata K."/>
            <person name="Arakawa K."/>
        </authorList>
    </citation>
    <scope>NUCLEOTIDE SEQUENCE</scope>
</reference>
<organism evidence="5 6">
    <name type="scientific">Nephila pilipes</name>
    <name type="common">Giant wood spider</name>
    <name type="synonym">Nephila maculata</name>
    <dbReference type="NCBI Taxonomy" id="299642"/>
    <lineage>
        <taxon>Eukaryota</taxon>
        <taxon>Metazoa</taxon>
        <taxon>Ecdysozoa</taxon>
        <taxon>Arthropoda</taxon>
        <taxon>Chelicerata</taxon>
        <taxon>Arachnida</taxon>
        <taxon>Araneae</taxon>
        <taxon>Araneomorphae</taxon>
        <taxon>Entelegynae</taxon>
        <taxon>Araneoidea</taxon>
        <taxon>Nephilidae</taxon>
        <taxon>Nephila</taxon>
    </lineage>
</organism>
<feature type="coiled-coil region" evidence="2">
    <location>
        <begin position="401"/>
        <end position="607"/>
    </location>
</feature>
<dbReference type="EMBL" id="BMAW01044216">
    <property type="protein sequence ID" value="GFS43430.1"/>
    <property type="molecule type" value="Genomic_DNA"/>
</dbReference>
<sequence length="939" mass="107836">MADGISREEKLAAGLKKLKQFQQQRSAKTKGTRKKAIPMQTNSSEGTPTETSATKDPPEVPSQDSKNNLDQSKNRGSSSLSLNINADSNEDIQSASKGSSVTLQKSKSDLQLNNAKEYSSTESLRQISLQVNGLMSETDAFMNGTIDQEESNNFENNSLEKRNQELALLVNSLRQTNDQLQFQLQELKGKNKRLNQNFDQERKELQEKSHKEQVTLKDQLQVHIQTIGILVAEKTELQSSLSLSQQTAKQKAGEIEELQGRLRASRQRASDLEREIVSLSNSNQHLEKGSKESSKEIERLKSDNYRINKLNEELKLANAELTEKLNKKINDFQTLEKEFSDCHNKLSIAETQAQHFAENEDNKENHSQLEEVYQQKLELEKRLSLNKDSISKLIMERDQMSEQYQQYITQLSQQVTSLRDEIKQHSSEKEQLSKERNFLQEKLDAVQQQNSNINKEDPSELKVQINIMKNQNEELNQKLQNEISHNASLSEQLEAQNEKIAELEKSIARIKEDQVDKSRLVETMQSDKVAASRAVTQNRELKKQLEELQTGFVIMSNDKLKLVEELDSQKHITKELGERLSQQEKELQELQEQLSLKEEELQNLHKSSSKGIYQQNQIADRMRHYEAQGQLTEMLQKELHQAQEQINILTDQNSELRMALATQSVNEENQKEDKDASKRNDLVASLSASVRQLEMERDQMMKQLEEQKSNRTQLVEQLKQTESLFNDVENGSSDVVSKKEYAMIKNAMTQLEERFKQTMNRIAELSDERQQLEHLVTQLQGETDTIGDYIALYQIQRGLMRKRASEKDDYIAQLARDREDLKAKLGELQNLVKRLLDERKHLQSRTQVLDDSLNLVEISDIANDKQVFSKDLINDDNEREVKIEEDASSSETDSSKKPENTAKKIIDLLSEIESTNLVEKPVLDSFHPCPVCSGRLITV</sequence>
<dbReference type="PANTHER" id="PTHR10881:SF46">
    <property type="entry name" value="GOLGIN SUBFAMILY A MEMBER 2"/>
    <property type="match status" value="1"/>
</dbReference>
<dbReference type="InterPro" id="IPR043976">
    <property type="entry name" value="GOLGA_cons_dom"/>
</dbReference>
<evidence type="ECO:0000256" key="2">
    <source>
        <dbReference type="SAM" id="Coils"/>
    </source>
</evidence>
<evidence type="ECO:0000259" key="4">
    <source>
        <dbReference type="Pfam" id="PF15070"/>
    </source>
</evidence>
<feature type="domain" description="Golgin subfamily A conserved" evidence="4">
    <location>
        <begin position="610"/>
        <end position="845"/>
    </location>
</feature>
<feature type="domain" description="Golgin subfamily A conserved" evidence="4">
    <location>
        <begin position="387"/>
        <end position="606"/>
    </location>
</feature>
<feature type="coiled-coil region" evidence="2">
    <location>
        <begin position="248"/>
        <end position="338"/>
    </location>
</feature>
<dbReference type="Proteomes" id="UP000887013">
    <property type="component" value="Unassembled WGS sequence"/>
</dbReference>
<comment type="caution">
    <text evidence="5">The sequence shown here is derived from an EMBL/GenBank/DDBJ whole genome shotgun (WGS) entry which is preliminary data.</text>
</comment>
<feature type="coiled-coil region" evidence="2">
    <location>
        <begin position="632"/>
        <end position="659"/>
    </location>
</feature>
<feature type="compositionally biased region" description="Basic residues" evidence="3">
    <location>
        <begin position="27"/>
        <end position="36"/>
    </location>
</feature>
<dbReference type="GO" id="GO:0005801">
    <property type="term" value="C:cis-Golgi network"/>
    <property type="evidence" value="ECO:0007669"/>
    <property type="project" value="TreeGrafter"/>
</dbReference>
<feature type="coiled-coil region" evidence="2">
    <location>
        <begin position="811"/>
        <end position="845"/>
    </location>
</feature>
<evidence type="ECO:0000313" key="5">
    <source>
        <dbReference type="EMBL" id="GFS43430.1"/>
    </source>
</evidence>
<gene>
    <name evidence="5" type="primary">Golga2</name>
    <name evidence="5" type="ORF">NPIL_171111</name>
</gene>
<dbReference type="Gene3D" id="1.20.5.1700">
    <property type="match status" value="1"/>
</dbReference>
<dbReference type="GO" id="GO:0000137">
    <property type="term" value="C:Golgi cis cisterna"/>
    <property type="evidence" value="ECO:0007669"/>
    <property type="project" value="TreeGrafter"/>
</dbReference>
<dbReference type="PANTHER" id="PTHR10881">
    <property type="entry name" value="GOLGIN SUBFAMILY A MEMBER-RELATED"/>
    <property type="match status" value="1"/>
</dbReference>
<dbReference type="OrthoDB" id="5978643at2759"/>
<feature type="compositionally biased region" description="Low complexity" evidence="3">
    <location>
        <begin position="15"/>
        <end position="24"/>
    </location>
</feature>